<evidence type="ECO:0000313" key="2">
    <source>
        <dbReference type="EMBL" id="KAJ6775454.1"/>
    </source>
</evidence>
<organism evidence="2 3">
    <name type="scientific">Salix purpurea</name>
    <name type="common">Purple osier willow</name>
    <dbReference type="NCBI Taxonomy" id="77065"/>
    <lineage>
        <taxon>Eukaryota</taxon>
        <taxon>Viridiplantae</taxon>
        <taxon>Streptophyta</taxon>
        <taxon>Embryophyta</taxon>
        <taxon>Tracheophyta</taxon>
        <taxon>Spermatophyta</taxon>
        <taxon>Magnoliopsida</taxon>
        <taxon>eudicotyledons</taxon>
        <taxon>Gunneridae</taxon>
        <taxon>Pentapetalae</taxon>
        <taxon>rosids</taxon>
        <taxon>fabids</taxon>
        <taxon>Malpighiales</taxon>
        <taxon>Salicaceae</taxon>
        <taxon>Saliceae</taxon>
        <taxon>Salix</taxon>
    </lineage>
</organism>
<accession>A0A9Q1AL79</accession>
<proteinExistence type="predicted"/>
<dbReference type="AlphaFoldDB" id="A0A9Q1AL79"/>
<feature type="region of interest" description="Disordered" evidence="1">
    <location>
        <begin position="38"/>
        <end position="73"/>
    </location>
</feature>
<evidence type="ECO:0000313" key="3">
    <source>
        <dbReference type="Proteomes" id="UP001151532"/>
    </source>
</evidence>
<name>A0A9Q1AL79_SALPP</name>
<keyword evidence="3" id="KW-1185">Reference proteome</keyword>
<evidence type="ECO:0000256" key="1">
    <source>
        <dbReference type="SAM" id="MobiDB-lite"/>
    </source>
</evidence>
<comment type="caution">
    <text evidence="2">The sequence shown here is derived from an EMBL/GenBank/DDBJ whole genome shotgun (WGS) entry which is preliminary data.</text>
</comment>
<dbReference type="EMBL" id="JAPFFK010000002">
    <property type="protein sequence ID" value="KAJ6775454.1"/>
    <property type="molecule type" value="Genomic_DNA"/>
</dbReference>
<sequence length="112" mass="12737">MVNHKSYLNKLLEHSITKRVRARLAIPWRTNLATKFRSQLPPDASQNSTASQPATCQSNSPRSRPSRPISVLPISHRDSCPSLDLLYKYKKIIAFTIRSPISKTIIFSTYIL</sequence>
<protein>
    <submittedName>
        <fullName evidence="2">Uncharacterized protein</fullName>
    </submittedName>
</protein>
<dbReference type="Proteomes" id="UP001151532">
    <property type="component" value="Chromosome 5"/>
</dbReference>
<reference evidence="2" key="2">
    <citation type="journal article" date="2023" name="Int. J. Mol. Sci.">
        <title>De Novo Assembly and Annotation of 11 Diverse Shrub Willow (Salix) Genomes Reveals Novel Gene Organization in Sex-Linked Regions.</title>
        <authorList>
            <person name="Hyden B."/>
            <person name="Feng K."/>
            <person name="Yates T.B."/>
            <person name="Jawdy S."/>
            <person name="Cereghino C."/>
            <person name="Smart L.B."/>
            <person name="Muchero W."/>
        </authorList>
    </citation>
    <scope>NUCLEOTIDE SEQUENCE</scope>
    <source>
        <tissue evidence="2">Shoot tip</tissue>
    </source>
</reference>
<feature type="compositionally biased region" description="Polar residues" evidence="1">
    <location>
        <begin position="44"/>
        <end position="59"/>
    </location>
</feature>
<reference evidence="2" key="1">
    <citation type="submission" date="2022-11" db="EMBL/GenBank/DDBJ databases">
        <authorList>
            <person name="Hyden B.L."/>
            <person name="Feng K."/>
            <person name="Yates T."/>
            <person name="Jawdy S."/>
            <person name="Smart L.B."/>
            <person name="Muchero W."/>
        </authorList>
    </citation>
    <scope>NUCLEOTIDE SEQUENCE</scope>
    <source>
        <tissue evidence="2">Shoot tip</tissue>
    </source>
</reference>
<gene>
    <name evidence="2" type="ORF">OIU79_018591</name>
</gene>